<reference evidence="13" key="2">
    <citation type="submission" date="2025-08" db="UniProtKB">
        <authorList>
            <consortium name="Ensembl"/>
        </authorList>
    </citation>
    <scope>IDENTIFICATION</scope>
</reference>
<evidence type="ECO:0000256" key="7">
    <source>
        <dbReference type="ARBA" id="ARBA00023157"/>
    </source>
</evidence>
<keyword evidence="6" id="KW-0472">Membrane</keyword>
<dbReference type="InterPro" id="IPR013783">
    <property type="entry name" value="Ig-like_fold"/>
</dbReference>
<dbReference type="InterPro" id="IPR007110">
    <property type="entry name" value="Ig-like_dom"/>
</dbReference>
<proteinExistence type="inferred from homology"/>
<name>A0A4W5MF57_9TELE</name>
<evidence type="ECO:0000256" key="6">
    <source>
        <dbReference type="ARBA" id="ARBA00023136"/>
    </source>
</evidence>
<keyword evidence="2" id="KW-1003">Cell membrane</keyword>
<dbReference type="InterPro" id="IPR003599">
    <property type="entry name" value="Ig_sub"/>
</dbReference>
<evidence type="ECO:0000256" key="5">
    <source>
        <dbReference type="ARBA" id="ARBA00022989"/>
    </source>
</evidence>
<dbReference type="AlphaFoldDB" id="A0A4W5MF57"/>
<dbReference type="SMART" id="SM00409">
    <property type="entry name" value="IG"/>
    <property type="match status" value="1"/>
</dbReference>
<feature type="signal peptide" evidence="11">
    <location>
        <begin position="1"/>
        <end position="20"/>
    </location>
</feature>
<keyword evidence="5" id="KW-1133">Transmembrane helix</keyword>
<keyword evidence="8" id="KW-0325">Glycoprotein</keyword>
<dbReference type="PANTHER" id="PTHR47009">
    <property type="entry name" value="HEPATITIS A VIRUS CELLULAR RECEPTOR 1 HOMOLOG"/>
    <property type="match status" value="1"/>
</dbReference>
<dbReference type="GO" id="GO:0033005">
    <property type="term" value="P:positive regulation of mast cell activation"/>
    <property type="evidence" value="ECO:0007669"/>
    <property type="project" value="TreeGrafter"/>
</dbReference>
<keyword evidence="9" id="KW-0393">Immunoglobulin domain</keyword>
<comment type="subcellular location">
    <subcellularLocation>
        <location evidence="1">Cell membrane</location>
        <topology evidence="1">Single-pass type I membrane protein</topology>
    </subcellularLocation>
</comment>
<dbReference type="GO" id="GO:0009986">
    <property type="term" value="C:cell surface"/>
    <property type="evidence" value="ECO:0007669"/>
    <property type="project" value="TreeGrafter"/>
</dbReference>
<dbReference type="GO" id="GO:0005886">
    <property type="term" value="C:plasma membrane"/>
    <property type="evidence" value="ECO:0007669"/>
    <property type="project" value="UniProtKB-SubCell"/>
</dbReference>
<evidence type="ECO:0000256" key="11">
    <source>
        <dbReference type="SAM" id="SignalP"/>
    </source>
</evidence>
<evidence type="ECO:0000313" key="14">
    <source>
        <dbReference type="Proteomes" id="UP000314982"/>
    </source>
</evidence>
<comment type="similarity">
    <text evidence="10">Belongs to the immunoglobulin superfamily. TIM family.</text>
</comment>
<evidence type="ECO:0000256" key="9">
    <source>
        <dbReference type="ARBA" id="ARBA00023319"/>
    </source>
</evidence>
<dbReference type="GO" id="GO:0006911">
    <property type="term" value="P:phagocytosis, engulfment"/>
    <property type="evidence" value="ECO:0007669"/>
    <property type="project" value="TreeGrafter"/>
</dbReference>
<reference evidence="13" key="3">
    <citation type="submission" date="2025-09" db="UniProtKB">
        <authorList>
            <consortium name="Ensembl"/>
        </authorList>
    </citation>
    <scope>IDENTIFICATION</scope>
</reference>
<reference evidence="14" key="1">
    <citation type="submission" date="2018-06" db="EMBL/GenBank/DDBJ databases">
        <title>Genome assembly of Danube salmon.</title>
        <authorList>
            <person name="Macqueen D.J."/>
            <person name="Gundappa M.K."/>
        </authorList>
    </citation>
    <scope>NUCLEOTIDE SEQUENCE [LARGE SCALE GENOMIC DNA]</scope>
</reference>
<keyword evidence="14" id="KW-1185">Reference proteome</keyword>
<evidence type="ECO:0000256" key="8">
    <source>
        <dbReference type="ARBA" id="ARBA00023180"/>
    </source>
</evidence>
<dbReference type="GeneTree" id="ENSGT00940000169061"/>
<dbReference type="InterPro" id="IPR013106">
    <property type="entry name" value="Ig_V-set"/>
</dbReference>
<evidence type="ECO:0000259" key="12">
    <source>
        <dbReference type="PROSITE" id="PS50835"/>
    </source>
</evidence>
<organism evidence="13 14">
    <name type="scientific">Hucho hucho</name>
    <name type="common">huchen</name>
    <dbReference type="NCBI Taxonomy" id="62062"/>
    <lineage>
        <taxon>Eukaryota</taxon>
        <taxon>Metazoa</taxon>
        <taxon>Chordata</taxon>
        <taxon>Craniata</taxon>
        <taxon>Vertebrata</taxon>
        <taxon>Euteleostomi</taxon>
        <taxon>Actinopterygii</taxon>
        <taxon>Neopterygii</taxon>
        <taxon>Teleostei</taxon>
        <taxon>Protacanthopterygii</taxon>
        <taxon>Salmoniformes</taxon>
        <taxon>Salmonidae</taxon>
        <taxon>Salmoninae</taxon>
        <taxon>Hucho</taxon>
    </lineage>
</organism>
<keyword evidence="3" id="KW-0812">Transmembrane</keyword>
<protein>
    <recommendedName>
        <fullName evidence="12">Ig-like domain-containing protein</fullName>
    </recommendedName>
</protein>
<dbReference type="InterPro" id="IPR052331">
    <property type="entry name" value="TIM_domain-containing_protein"/>
</dbReference>
<evidence type="ECO:0000313" key="13">
    <source>
        <dbReference type="Ensembl" id="ENSHHUP00000036394.1"/>
    </source>
</evidence>
<dbReference type="GO" id="GO:0001618">
    <property type="term" value="F:virus receptor activity"/>
    <property type="evidence" value="ECO:0007669"/>
    <property type="project" value="TreeGrafter"/>
</dbReference>
<evidence type="ECO:0000256" key="1">
    <source>
        <dbReference type="ARBA" id="ARBA00004251"/>
    </source>
</evidence>
<keyword evidence="4 11" id="KW-0732">Signal</keyword>
<dbReference type="Pfam" id="PF07686">
    <property type="entry name" value="V-set"/>
    <property type="match status" value="1"/>
</dbReference>
<evidence type="ECO:0000256" key="4">
    <source>
        <dbReference type="ARBA" id="ARBA00022729"/>
    </source>
</evidence>
<dbReference type="STRING" id="62062.ENSHHUP00000036394"/>
<dbReference type="GO" id="GO:0001786">
    <property type="term" value="F:phosphatidylserine binding"/>
    <property type="evidence" value="ECO:0007669"/>
    <property type="project" value="TreeGrafter"/>
</dbReference>
<dbReference type="Proteomes" id="UP000314982">
    <property type="component" value="Unassembled WGS sequence"/>
</dbReference>
<evidence type="ECO:0000256" key="3">
    <source>
        <dbReference type="ARBA" id="ARBA00022692"/>
    </source>
</evidence>
<dbReference type="Ensembl" id="ENSHHUT00000037844.1">
    <property type="protein sequence ID" value="ENSHHUP00000036394.1"/>
    <property type="gene ID" value="ENSHHUG00000022850.1"/>
</dbReference>
<accession>A0A4W5MF57</accession>
<dbReference type="Gene3D" id="2.60.40.10">
    <property type="entry name" value="Immunoglobulins"/>
    <property type="match status" value="1"/>
</dbReference>
<sequence length="141" mass="15632">MIQPVLLLLLLAAMSSPVFGTEISVLEGTSVTLVCRYLADKKLETCWGRTCGTFQCTDPIKEDQSKYNVNAGDRTVNLTILKLQPTDGGSYCCRVNVPGWFNDLKQFYSLRIVKGKCCTLHNTGYQWVLLSADITLQSEGT</sequence>
<keyword evidence="7" id="KW-1015">Disulfide bond</keyword>
<evidence type="ECO:0000256" key="2">
    <source>
        <dbReference type="ARBA" id="ARBA00022475"/>
    </source>
</evidence>
<dbReference type="SUPFAM" id="SSF48726">
    <property type="entry name" value="Immunoglobulin"/>
    <property type="match status" value="1"/>
</dbReference>
<dbReference type="PROSITE" id="PS50835">
    <property type="entry name" value="IG_LIKE"/>
    <property type="match status" value="1"/>
</dbReference>
<feature type="chain" id="PRO_5021344549" description="Ig-like domain-containing protein" evidence="11">
    <location>
        <begin position="21"/>
        <end position="141"/>
    </location>
</feature>
<dbReference type="PANTHER" id="PTHR47009:SF5">
    <property type="entry name" value="DPPA1"/>
    <property type="match status" value="1"/>
</dbReference>
<feature type="domain" description="Ig-like" evidence="12">
    <location>
        <begin position="4"/>
        <end position="96"/>
    </location>
</feature>
<evidence type="ECO:0000256" key="10">
    <source>
        <dbReference type="ARBA" id="ARBA00038203"/>
    </source>
</evidence>
<dbReference type="InterPro" id="IPR036179">
    <property type="entry name" value="Ig-like_dom_sf"/>
</dbReference>